<organism evidence="1">
    <name type="scientific">Bracon brevicornis</name>
    <dbReference type="NCBI Taxonomy" id="1563983"/>
    <lineage>
        <taxon>Eukaryota</taxon>
        <taxon>Metazoa</taxon>
        <taxon>Ecdysozoa</taxon>
        <taxon>Arthropoda</taxon>
        <taxon>Hexapoda</taxon>
        <taxon>Insecta</taxon>
        <taxon>Pterygota</taxon>
        <taxon>Neoptera</taxon>
        <taxon>Endopterygota</taxon>
        <taxon>Hymenoptera</taxon>
        <taxon>Apocrita</taxon>
        <taxon>Ichneumonoidea</taxon>
        <taxon>Braconidae</taxon>
        <taxon>Braconinae</taxon>
        <taxon>Bracon</taxon>
    </lineage>
</organism>
<dbReference type="AlphaFoldDB" id="A0A6V7HP60"/>
<name>A0A6V7HP60_9HYME</name>
<evidence type="ECO:0000313" key="1">
    <source>
        <dbReference type="EMBL" id="CAD1528705.1"/>
    </source>
</evidence>
<gene>
    <name evidence="1" type="ORF">BBRV_LOCUS2499</name>
</gene>
<protein>
    <submittedName>
        <fullName evidence="1">Uncharacterized protein</fullName>
    </submittedName>
</protein>
<sequence length="474" mass="56115">MAGYQLDYTPFSLVELTLIEIAKHICKISSIQSQLLAQLNYMKCHSTIEEVEPTTKKYDENIAKIIKSLEIPHVLAAQLFSVTKRIGYVITSWLDEIHEDDPKAKLEDYLVHMKWSKYGIDTTETLRSLYWSNKLSFDSETFIKLCNNCVEDCIFDLCGKLWWYYTIFKITPVITPVSLSTSRIALYWYLHVTENLSQNHENDFEDFRKNRKASQEFLFTQSCLKGNYEAAKYFWNLMDSKTKYNSLRSIAGCLTSNPHTQCELIRMEMMIFIWNQCCLYNIYDYQWRFHGGPVMRERVENWPWREIILRTFRSAIVNNPQVDYQKTFENLFEYLPKKLSKYSAFVELLTFAWQTCPFHIKKSLEYSIFVDELLIDFIYGNGGDNDNRLNFLRIVINDPALRDTTRHRFLKSVIRILIMYKNELFSKDSMIDRTLSKLNCSEREKEWAWGEIRETIQQVGYGPMDDSEESADDC</sequence>
<dbReference type="EMBL" id="CADCXW020000001">
    <property type="protein sequence ID" value="CAD1528705.1"/>
    <property type="molecule type" value="Genomic_DNA"/>
</dbReference>
<reference evidence="1" key="1">
    <citation type="submission" date="2020-07" db="EMBL/GenBank/DDBJ databases">
        <authorList>
            <person name="Ferguson B K."/>
        </authorList>
    </citation>
    <scope>NUCLEOTIDE SEQUENCE</scope>
    <source>
        <strain evidence="1">L06</strain>
    </source>
</reference>
<accession>A0A6V7HP60</accession>
<proteinExistence type="predicted"/>